<reference evidence="2 3" key="1">
    <citation type="submission" date="2016-02" db="EMBL/GenBank/DDBJ databases">
        <title>Discovery of a natural microsporidian pathogen with a broad tissue tropism in Caenorhabditis elegans.</title>
        <authorList>
            <person name="Luallen R.J."/>
            <person name="Reinke A.W."/>
            <person name="Tong L."/>
            <person name="Botts M.R."/>
            <person name="Felix M.-A."/>
            <person name="Troemel E.R."/>
        </authorList>
    </citation>
    <scope>NUCLEOTIDE SEQUENCE [LARGE SCALE GENOMIC DNA]</scope>
    <source>
        <strain evidence="2 3">JUm2807</strain>
    </source>
</reference>
<dbReference type="RefSeq" id="XP_067544667.1">
    <property type="nucleotide sequence ID" value="XM_067689660.1"/>
</dbReference>
<organism evidence="2 3">
    <name type="scientific">Nematocida displodere</name>
    <dbReference type="NCBI Taxonomy" id="1805483"/>
    <lineage>
        <taxon>Eukaryota</taxon>
        <taxon>Fungi</taxon>
        <taxon>Fungi incertae sedis</taxon>
        <taxon>Microsporidia</taxon>
        <taxon>Nematocida</taxon>
    </lineage>
</organism>
<dbReference type="GeneID" id="93648592"/>
<sequence length="437" mass="49177">MKSNPVRFFGKVFETSLGKRLGKVLGKALRCHVLCLIVLCVGVGCADEVSEPEYITSPYTKQTIKFFERSGSDDWPNRLETVEIDGKRCILKDQKGQMTIFLQNYTTSSVPRKLVPRIVFTTLIIKSSSASTNQININVLKKILRAFGTIYANTLNLIDLKHDGFSASRGIKRLVRGFSPHNKTPTRICILNINILHMFDANREGIKWFQGRVDMSQCQIGLLISPGVGVENLKFLDEFNAAKIIALYVIGNASLDSLECKLLRKGPLPDVLVLDVTMPTPLEISDRIIQNMVSKHWEKLSVSLSIWELLMKSGEEPKHLTIDDLVLLAPYKNPLLMAELLKTPTAKSHNLATVERLRVGVNNVTQKVTEADLKVTFEFVARYFRGLESIFIQIYRFLANKSNLVRNSKLEITTNPTVRCIIVNGSFCSLNKNHNPN</sequence>
<comment type="caution">
    <text evidence="2">The sequence shown here is derived from an EMBL/GenBank/DDBJ whole genome shotgun (WGS) entry which is preliminary data.</text>
</comment>
<feature type="non-terminal residue" evidence="2">
    <location>
        <position position="437"/>
    </location>
</feature>
<name>A0A177EEX7_9MICR</name>
<gene>
    <name evidence="2" type="ORF">NEDG_02242</name>
</gene>
<evidence type="ECO:0000313" key="3">
    <source>
        <dbReference type="Proteomes" id="UP000185944"/>
    </source>
</evidence>
<protein>
    <submittedName>
        <fullName evidence="2">Uncharacterized protein</fullName>
    </submittedName>
</protein>
<keyword evidence="3" id="KW-1185">Reference proteome</keyword>
<dbReference type="AlphaFoldDB" id="A0A177EEX7"/>
<proteinExistence type="predicted"/>
<accession>A0A177EEX7</accession>
<keyword evidence="1" id="KW-0732">Signal</keyword>
<dbReference type="EMBL" id="LTDL01000034">
    <property type="protein sequence ID" value="OAG30266.1"/>
    <property type="molecule type" value="Genomic_DNA"/>
</dbReference>
<feature type="signal peptide" evidence="1">
    <location>
        <begin position="1"/>
        <end position="46"/>
    </location>
</feature>
<dbReference type="Proteomes" id="UP000185944">
    <property type="component" value="Unassembled WGS sequence"/>
</dbReference>
<dbReference type="VEuPathDB" id="MicrosporidiaDB:NEDG_02242"/>
<evidence type="ECO:0000256" key="1">
    <source>
        <dbReference type="SAM" id="SignalP"/>
    </source>
</evidence>
<feature type="chain" id="PRO_5008060344" evidence="1">
    <location>
        <begin position="47"/>
        <end position="437"/>
    </location>
</feature>
<evidence type="ECO:0000313" key="2">
    <source>
        <dbReference type="EMBL" id="OAG30266.1"/>
    </source>
</evidence>